<feature type="region of interest" description="Disordered" evidence="4">
    <location>
        <begin position="325"/>
        <end position="374"/>
    </location>
</feature>
<feature type="compositionally biased region" description="Polar residues" evidence="4">
    <location>
        <begin position="277"/>
        <end position="308"/>
    </location>
</feature>
<organism evidence="6 7">
    <name type="scientific">Hanseniaspora valbyensis NRRL Y-1626</name>
    <dbReference type="NCBI Taxonomy" id="766949"/>
    <lineage>
        <taxon>Eukaryota</taxon>
        <taxon>Fungi</taxon>
        <taxon>Dikarya</taxon>
        <taxon>Ascomycota</taxon>
        <taxon>Saccharomycotina</taxon>
        <taxon>Saccharomycetes</taxon>
        <taxon>Saccharomycodales</taxon>
        <taxon>Saccharomycodaceae</taxon>
        <taxon>Hanseniaspora</taxon>
    </lineage>
</organism>
<dbReference type="PROSITE" id="PS50048">
    <property type="entry name" value="ZN2_CY6_FUNGAL_2"/>
    <property type="match status" value="1"/>
</dbReference>
<comment type="subcellular location">
    <subcellularLocation>
        <location evidence="1">Nucleus</location>
    </subcellularLocation>
</comment>
<dbReference type="InterPro" id="IPR001138">
    <property type="entry name" value="Zn2Cys6_DnaBD"/>
</dbReference>
<evidence type="ECO:0000256" key="2">
    <source>
        <dbReference type="ARBA" id="ARBA00023242"/>
    </source>
</evidence>
<evidence type="ECO:0000259" key="5">
    <source>
        <dbReference type="PROSITE" id="PS50048"/>
    </source>
</evidence>
<keyword evidence="7" id="KW-1185">Reference proteome</keyword>
<comment type="caution">
    <text evidence="6">The sequence shown here is derived from an EMBL/GenBank/DDBJ whole genome shotgun (WGS) entry which is preliminary data.</text>
</comment>
<dbReference type="Gene3D" id="4.10.240.10">
    <property type="entry name" value="Zn(2)-C6 fungal-type DNA-binding domain"/>
    <property type="match status" value="1"/>
</dbReference>
<dbReference type="PANTHER" id="PTHR31001">
    <property type="entry name" value="UNCHARACTERIZED TRANSCRIPTIONAL REGULATORY PROTEIN"/>
    <property type="match status" value="1"/>
</dbReference>
<sequence>MENSLPNLNNTRNNDNKNNSNHIHVSNIHHQQQQQMMIPQQQQQNGNAYYINTMPPQMQQQQFNNHVPQKFHYQQQLLVPPPPLPHQLQQHLQFYQMPPHPQQPDIGNYSFIPADNSLPSQQIAIQQQPINLLAPPLHQQRHDSNMFIPNNQQSPLPHQFGNAPFQKAQQHLPPQLQNIQQQTQIIQQSSFINPNMQPQIPVNNLNGSKKFLNDIGAPSFSSKISNPSTLSHKSNSNKSNYSSDRSVQESNNLHMDTSDTSFKTAQNDTIANGLGQKRTNSINFSKDGNRTNSNILKRSNSTTPPQLKTYTTNAKKKFDIVFSSSSSSSTQVENVNKKKKLNPTNNTTINNTTTTETNNNNNISSSSNTTPQRNFQKIDLTEKVKVAEPELITISETPPSNSKKPKIRLLSCNNCRIRKIKCDNKFPCGACTKAKLSPDLCSYDTVPWVSSAYQQHKFTIEMKELKDENKALLNQLIFYQNKVKQQETDIKHGRGLINKNSSHSIGPFAELIDPKDDVFIFSMSELQSRYSTLVSYINNKNTAMVPKSKHLEMPPHLIFGPFHFRSLMNDENFVNKIYKDLFQKSISMLKDNPYKQFIKNYEVKSKNIVGILKNNSLQIVIRKFNVLIDNPYHIKLLMDNFFNGYAAFLLNDFCDADIVYTFFTKYFNLDLQSYTKDEGSVSINLVPEMQLVANPEEIIFKLMNSSLFIVISVMLGNTSDLENQELNEILLKYRPLTQVIDLFITSSLNYTSYWTTPSYHAIHLFITWARFKQFNQNYIVGFDSDIQYFFDILNTLSFAKNESFSMGLHYDIDELYDGLVDDCIKKRLKQIFRSIMEADISLVVYTGQPIFAEYTEKKNNRLNNSEDIETVISKNITVNQDADDDDDKDFVVFVKFIRNLINDMKNLAHVPCFYYINQIQHFLKQHKELLPTGKLETLKASKMKNRDIFKLIKNFKNGFYLINLMANFYQNIERLMTDLNYPNKEPLKYEQTKNLSLQWTCLVMLLIQEGIDIFEYLISEYKFDPFFKVIMAKEFKHSMIRSILYIGKLVYNSLRSMLSGLFKIQPPTSPETPIDKIKFEQLYSAFNGYDDNAKFLEVLFHKSQYKRLLFFAVGFLENLAVFPTDLEFTDFKHIAELIKNVVWFINKNFKVERCFNELDEDQVEYLSKSVNEKTLEVYGINLNFFK</sequence>
<dbReference type="OrthoDB" id="2428527at2759"/>
<evidence type="ECO:0000256" key="3">
    <source>
        <dbReference type="SAM" id="Coils"/>
    </source>
</evidence>
<reference evidence="7" key="1">
    <citation type="journal article" date="2016" name="Proc. Natl. Acad. Sci. U.S.A.">
        <title>Comparative genomics of biotechnologically important yeasts.</title>
        <authorList>
            <person name="Riley R."/>
            <person name="Haridas S."/>
            <person name="Wolfe K.H."/>
            <person name="Lopes M.R."/>
            <person name="Hittinger C.T."/>
            <person name="Goeker M."/>
            <person name="Salamov A.A."/>
            <person name="Wisecaver J.H."/>
            <person name="Long T.M."/>
            <person name="Calvey C.H."/>
            <person name="Aerts A.L."/>
            <person name="Barry K.W."/>
            <person name="Choi C."/>
            <person name="Clum A."/>
            <person name="Coughlan A.Y."/>
            <person name="Deshpande S."/>
            <person name="Douglass A.P."/>
            <person name="Hanson S.J."/>
            <person name="Klenk H.-P."/>
            <person name="LaButti K.M."/>
            <person name="Lapidus A."/>
            <person name="Lindquist E.A."/>
            <person name="Lipzen A.M."/>
            <person name="Meier-Kolthoff J.P."/>
            <person name="Ohm R.A."/>
            <person name="Otillar R.P."/>
            <person name="Pangilinan J.L."/>
            <person name="Peng Y."/>
            <person name="Rokas A."/>
            <person name="Rosa C.A."/>
            <person name="Scheuner C."/>
            <person name="Sibirny A.A."/>
            <person name="Slot J.C."/>
            <person name="Stielow J.B."/>
            <person name="Sun H."/>
            <person name="Kurtzman C.P."/>
            <person name="Blackwell M."/>
            <person name="Grigoriev I.V."/>
            <person name="Jeffries T.W."/>
        </authorList>
    </citation>
    <scope>NUCLEOTIDE SEQUENCE [LARGE SCALE GENOMIC DNA]</scope>
    <source>
        <strain evidence="7">NRRL Y-1626</strain>
    </source>
</reference>
<dbReference type="InterPro" id="IPR036864">
    <property type="entry name" value="Zn2-C6_fun-type_DNA-bd_sf"/>
</dbReference>
<dbReference type="EMBL" id="LXPE01000090">
    <property type="protein sequence ID" value="OBA25475.1"/>
    <property type="molecule type" value="Genomic_DNA"/>
</dbReference>
<keyword evidence="2" id="KW-0539">Nucleus</keyword>
<feature type="compositionally biased region" description="Polar residues" evidence="4">
    <location>
        <begin position="248"/>
        <end position="270"/>
    </location>
</feature>
<dbReference type="SMART" id="SM00066">
    <property type="entry name" value="GAL4"/>
    <property type="match status" value="1"/>
</dbReference>
<dbReference type="GO" id="GO:0008270">
    <property type="term" value="F:zinc ion binding"/>
    <property type="evidence" value="ECO:0007669"/>
    <property type="project" value="InterPro"/>
</dbReference>
<dbReference type="Pfam" id="PF00172">
    <property type="entry name" value="Zn_clus"/>
    <property type="match status" value="1"/>
</dbReference>
<evidence type="ECO:0000256" key="1">
    <source>
        <dbReference type="ARBA" id="ARBA00004123"/>
    </source>
</evidence>
<feature type="compositionally biased region" description="Low complexity" evidence="4">
    <location>
        <begin position="344"/>
        <end position="370"/>
    </location>
</feature>
<dbReference type="Proteomes" id="UP000092321">
    <property type="component" value="Unassembled WGS sequence"/>
</dbReference>
<protein>
    <recommendedName>
        <fullName evidence="5">Zn(2)-C6 fungal-type domain-containing protein</fullName>
    </recommendedName>
</protein>
<feature type="domain" description="Zn(2)-C6 fungal-type" evidence="5">
    <location>
        <begin position="411"/>
        <end position="443"/>
    </location>
</feature>
<evidence type="ECO:0000313" key="7">
    <source>
        <dbReference type="Proteomes" id="UP000092321"/>
    </source>
</evidence>
<gene>
    <name evidence="6" type="ORF">HANVADRAFT_53903</name>
</gene>
<dbReference type="GO" id="GO:0005634">
    <property type="term" value="C:nucleus"/>
    <property type="evidence" value="ECO:0007669"/>
    <property type="project" value="UniProtKB-SubCell"/>
</dbReference>
<dbReference type="InterPro" id="IPR050613">
    <property type="entry name" value="Sec_Metabolite_Reg"/>
</dbReference>
<feature type="compositionally biased region" description="Low complexity" evidence="4">
    <location>
        <begin position="228"/>
        <end position="245"/>
    </location>
</feature>
<dbReference type="AlphaFoldDB" id="A0A1B7T9T9"/>
<feature type="compositionally biased region" description="Low complexity" evidence="4">
    <location>
        <begin position="1"/>
        <end position="21"/>
    </location>
</feature>
<keyword evidence="3" id="KW-0175">Coiled coil</keyword>
<evidence type="ECO:0000256" key="4">
    <source>
        <dbReference type="SAM" id="MobiDB-lite"/>
    </source>
</evidence>
<accession>A0A1B7T9T9</accession>
<feature type="region of interest" description="Disordered" evidence="4">
    <location>
        <begin position="220"/>
        <end position="308"/>
    </location>
</feature>
<dbReference type="SUPFAM" id="SSF57701">
    <property type="entry name" value="Zn2/Cys6 DNA-binding domain"/>
    <property type="match status" value="1"/>
</dbReference>
<feature type="region of interest" description="Disordered" evidence="4">
    <location>
        <begin position="1"/>
        <end position="22"/>
    </location>
</feature>
<dbReference type="CDD" id="cd00067">
    <property type="entry name" value="GAL4"/>
    <property type="match status" value="1"/>
</dbReference>
<name>A0A1B7T9T9_9ASCO</name>
<dbReference type="GO" id="GO:0000981">
    <property type="term" value="F:DNA-binding transcription factor activity, RNA polymerase II-specific"/>
    <property type="evidence" value="ECO:0007669"/>
    <property type="project" value="InterPro"/>
</dbReference>
<feature type="coiled-coil region" evidence="3">
    <location>
        <begin position="455"/>
        <end position="489"/>
    </location>
</feature>
<proteinExistence type="predicted"/>
<evidence type="ECO:0000313" key="6">
    <source>
        <dbReference type="EMBL" id="OBA25475.1"/>
    </source>
</evidence>